<sequence length="103" mass="11507">MRSAHKFKVYDFTETVPGDSDTPAREQVVAEIVQRLEPFRVDSRPVVGATVITKDLNIDSLAVMDMVMELEDRFDISIPLNDVAEIHTVDELADAVLRKIGGH</sequence>
<reference evidence="10 11" key="1">
    <citation type="submission" date="2019-06" db="EMBL/GenBank/DDBJ databases">
        <title>New taxonomy in bacterial strain CC-CFT640, isolated from vineyard.</title>
        <authorList>
            <person name="Lin S.-Y."/>
            <person name="Tsai C.-F."/>
            <person name="Young C.-C."/>
        </authorList>
    </citation>
    <scope>NUCLEOTIDE SEQUENCE [LARGE SCALE GENOMIC DNA]</scope>
    <source>
        <strain evidence="10 11">CC-CFT640</strain>
    </source>
</reference>
<dbReference type="AlphaFoldDB" id="A0A5C8PJY1"/>
<keyword evidence="4" id="KW-0276">Fatty acid metabolism</keyword>
<feature type="domain" description="Carrier" evidence="9">
    <location>
        <begin position="20"/>
        <end position="100"/>
    </location>
</feature>
<keyword evidence="5" id="KW-0443">Lipid metabolism</keyword>
<keyword evidence="2" id="KW-0444">Lipid biosynthesis</keyword>
<keyword evidence="1" id="KW-0596">Phosphopantetheine</keyword>
<name>A0A5C8PJY1_9HYPH</name>
<keyword evidence="6" id="KW-0275">Fatty acid biosynthesis</keyword>
<comment type="caution">
    <text evidence="10">The sequence shown here is derived from an EMBL/GenBank/DDBJ whole genome shotgun (WGS) entry which is preliminary data.</text>
</comment>
<evidence type="ECO:0000256" key="2">
    <source>
        <dbReference type="ARBA" id="ARBA00022516"/>
    </source>
</evidence>
<evidence type="ECO:0000256" key="8">
    <source>
        <dbReference type="ARBA" id="ARBA00024402"/>
    </source>
</evidence>
<dbReference type="OrthoDB" id="287644at2"/>
<evidence type="ECO:0000256" key="6">
    <source>
        <dbReference type="ARBA" id="ARBA00023160"/>
    </source>
</evidence>
<dbReference type="InterPro" id="IPR003231">
    <property type="entry name" value="ACP"/>
</dbReference>
<dbReference type="PANTHER" id="PTHR20863:SF76">
    <property type="entry name" value="CARRIER DOMAIN-CONTAINING PROTEIN"/>
    <property type="match status" value="1"/>
</dbReference>
<dbReference type="InterPro" id="IPR006162">
    <property type="entry name" value="Ppantetheine_attach_site"/>
</dbReference>
<dbReference type="InterPro" id="IPR009081">
    <property type="entry name" value="PP-bd_ACP"/>
</dbReference>
<organism evidence="10 11">
    <name type="scientific">Vineibacter terrae</name>
    <dbReference type="NCBI Taxonomy" id="2586908"/>
    <lineage>
        <taxon>Bacteria</taxon>
        <taxon>Pseudomonadati</taxon>
        <taxon>Pseudomonadota</taxon>
        <taxon>Alphaproteobacteria</taxon>
        <taxon>Hyphomicrobiales</taxon>
        <taxon>Vineibacter</taxon>
    </lineage>
</organism>
<dbReference type="PROSITE" id="PS00012">
    <property type="entry name" value="PHOSPHOPANTETHEINE"/>
    <property type="match status" value="1"/>
</dbReference>
<evidence type="ECO:0000313" key="10">
    <source>
        <dbReference type="EMBL" id="TXL74156.1"/>
    </source>
</evidence>
<dbReference type="InterPro" id="IPR036736">
    <property type="entry name" value="ACP-like_sf"/>
</dbReference>
<dbReference type="Pfam" id="PF00550">
    <property type="entry name" value="PP-binding"/>
    <property type="match status" value="1"/>
</dbReference>
<accession>A0A5C8PJY1</accession>
<dbReference type="EMBL" id="VDUZ01000020">
    <property type="protein sequence ID" value="TXL74156.1"/>
    <property type="molecule type" value="Genomic_DNA"/>
</dbReference>
<evidence type="ECO:0000256" key="3">
    <source>
        <dbReference type="ARBA" id="ARBA00022553"/>
    </source>
</evidence>
<dbReference type="GO" id="GO:0000036">
    <property type="term" value="F:acyl carrier activity"/>
    <property type="evidence" value="ECO:0007669"/>
    <property type="project" value="TreeGrafter"/>
</dbReference>
<dbReference type="RefSeq" id="WP_147848403.1">
    <property type="nucleotide sequence ID" value="NZ_VDUZ01000020.1"/>
</dbReference>
<dbReference type="SUPFAM" id="SSF47336">
    <property type="entry name" value="ACP-like"/>
    <property type="match status" value="1"/>
</dbReference>
<evidence type="ECO:0000256" key="1">
    <source>
        <dbReference type="ARBA" id="ARBA00022450"/>
    </source>
</evidence>
<dbReference type="GO" id="GO:0000035">
    <property type="term" value="F:acyl binding"/>
    <property type="evidence" value="ECO:0007669"/>
    <property type="project" value="TreeGrafter"/>
</dbReference>
<protein>
    <recommendedName>
        <fullName evidence="8">Acyl carrier protein AcpXL</fullName>
    </recommendedName>
</protein>
<evidence type="ECO:0000256" key="5">
    <source>
        <dbReference type="ARBA" id="ARBA00023098"/>
    </source>
</evidence>
<evidence type="ECO:0000259" key="9">
    <source>
        <dbReference type="PROSITE" id="PS50075"/>
    </source>
</evidence>
<evidence type="ECO:0000256" key="4">
    <source>
        <dbReference type="ARBA" id="ARBA00022832"/>
    </source>
</evidence>
<evidence type="ECO:0000313" key="11">
    <source>
        <dbReference type="Proteomes" id="UP000321638"/>
    </source>
</evidence>
<proteinExistence type="predicted"/>
<keyword evidence="11" id="KW-1185">Reference proteome</keyword>
<dbReference type="PANTHER" id="PTHR20863">
    <property type="entry name" value="ACYL CARRIER PROTEIN"/>
    <property type="match status" value="1"/>
</dbReference>
<dbReference type="Proteomes" id="UP000321638">
    <property type="component" value="Unassembled WGS sequence"/>
</dbReference>
<evidence type="ECO:0000256" key="7">
    <source>
        <dbReference type="ARBA" id="ARBA00024328"/>
    </source>
</evidence>
<comment type="pathway">
    <text evidence="7">Glycolipid biosynthesis; KDO(2)-lipid A biosynthesis.</text>
</comment>
<dbReference type="Gene3D" id="1.10.1200.10">
    <property type="entry name" value="ACP-like"/>
    <property type="match status" value="1"/>
</dbReference>
<keyword evidence="3" id="KW-0597">Phosphoprotein</keyword>
<dbReference type="PROSITE" id="PS50075">
    <property type="entry name" value="CARRIER"/>
    <property type="match status" value="1"/>
</dbReference>
<gene>
    <name evidence="10" type="ORF">FHP25_18315</name>
</gene>